<keyword evidence="2" id="KW-0238">DNA-binding</keyword>
<dbReference type="GO" id="GO:0003677">
    <property type="term" value="F:DNA binding"/>
    <property type="evidence" value="ECO:0007669"/>
    <property type="project" value="UniProtKB-KW"/>
</dbReference>
<dbReference type="Gene3D" id="1.20.120.530">
    <property type="entry name" value="GntR ligand-binding domain-like"/>
    <property type="match status" value="1"/>
</dbReference>
<dbReference type="Gene3D" id="1.10.10.10">
    <property type="entry name" value="Winged helix-like DNA-binding domain superfamily/Winged helix DNA-binding domain"/>
    <property type="match status" value="1"/>
</dbReference>
<evidence type="ECO:0000313" key="6">
    <source>
        <dbReference type="Proteomes" id="UP000293719"/>
    </source>
</evidence>
<dbReference type="Pfam" id="PF07729">
    <property type="entry name" value="FCD"/>
    <property type="match status" value="1"/>
</dbReference>
<dbReference type="SUPFAM" id="SSF48008">
    <property type="entry name" value="GntR ligand-binding domain-like"/>
    <property type="match status" value="1"/>
</dbReference>
<gene>
    <name evidence="5" type="ORF">E0E05_16120</name>
</gene>
<feature type="domain" description="HTH gntR-type" evidence="4">
    <location>
        <begin position="7"/>
        <end position="75"/>
    </location>
</feature>
<dbReference type="InterPro" id="IPR000524">
    <property type="entry name" value="Tscrpt_reg_HTH_GntR"/>
</dbReference>
<sequence>MLADVGGSAVDTLVRQIRQYIHDHRLTVGDALPSERELGERFDAARNTVREAIRILKAYGVIEVRPKVGAMIVDRHMDAVLDLFSFQIGLSRETFLDIQGFRRLIEVGAVDTIFAGLSEEGLATLGAINASILSAGSVKQAAQSDFDFHCTMLGFTGNKTLVGVYKTMQPMITRLMETGKATDGLEGTFETHSAILDALARRDRLAFQYLMDRHLDHGLKYIDGSVM</sequence>
<evidence type="ECO:0000256" key="1">
    <source>
        <dbReference type="ARBA" id="ARBA00023015"/>
    </source>
</evidence>
<evidence type="ECO:0000256" key="3">
    <source>
        <dbReference type="ARBA" id="ARBA00023163"/>
    </source>
</evidence>
<dbReference type="SMART" id="SM00895">
    <property type="entry name" value="FCD"/>
    <property type="match status" value="1"/>
</dbReference>
<dbReference type="GO" id="GO:0003700">
    <property type="term" value="F:DNA-binding transcription factor activity"/>
    <property type="evidence" value="ECO:0007669"/>
    <property type="project" value="InterPro"/>
</dbReference>
<keyword evidence="3" id="KW-0804">Transcription</keyword>
<evidence type="ECO:0000259" key="4">
    <source>
        <dbReference type="PROSITE" id="PS50949"/>
    </source>
</evidence>
<dbReference type="PANTHER" id="PTHR43537">
    <property type="entry name" value="TRANSCRIPTIONAL REGULATOR, GNTR FAMILY"/>
    <property type="match status" value="1"/>
</dbReference>
<protein>
    <submittedName>
        <fullName evidence="5">FadR family transcriptional regulator</fullName>
    </submittedName>
</protein>
<dbReference type="InterPro" id="IPR036390">
    <property type="entry name" value="WH_DNA-bd_sf"/>
</dbReference>
<dbReference type="OrthoDB" id="9028214at2"/>
<evidence type="ECO:0000256" key="2">
    <source>
        <dbReference type="ARBA" id="ARBA00023125"/>
    </source>
</evidence>
<reference evidence="5 6" key="1">
    <citation type="journal article" date="2017" name="Int. J. Syst. Evol. Microbiol.">
        <title>Roseitalea porphyridii gen. nov., sp. nov., isolated from a red alga, and reclassification of Hoeflea suaedae Chung et al. 2013 as Pseudohoeflea suaedae gen. nov., comb. nov.</title>
        <authorList>
            <person name="Hyeon J.W."/>
            <person name="Jeong S.E."/>
            <person name="Baek K."/>
            <person name="Jeon C.O."/>
        </authorList>
    </citation>
    <scope>NUCLEOTIDE SEQUENCE [LARGE SCALE GENOMIC DNA]</scope>
    <source>
        <strain evidence="5 6">MA7-20</strain>
    </source>
</reference>
<dbReference type="EMBL" id="CP036532">
    <property type="protein sequence ID" value="QBK32459.1"/>
    <property type="molecule type" value="Genomic_DNA"/>
</dbReference>
<dbReference type="AlphaFoldDB" id="A0A4P6V7C1"/>
<dbReference type="SMART" id="SM00345">
    <property type="entry name" value="HTH_GNTR"/>
    <property type="match status" value="1"/>
</dbReference>
<accession>A0A4P6V7C1</accession>
<dbReference type="PANTHER" id="PTHR43537:SF54">
    <property type="entry name" value="TRANSCRIPTIONAL REGULATOR, GNTR FAMILY"/>
    <property type="match status" value="1"/>
</dbReference>
<dbReference type="Proteomes" id="UP000293719">
    <property type="component" value="Chromosome"/>
</dbReference>
<organism evidence="5 6">
    <name type="scientific">Roseitalea porphyridii</name>
    <dbReference type="NCBI Taxonomy" id="1852022"/>
    <lineage>
        <taxon>Bacteria</taxon>
        <taxon>Pseudomonadati</taxon>
        <taxon>Pseudomonadota</taxon>
        <taxon>Alphaproteobacteria</taxon>
        <taxon>Hyphomicrobiales</taxon>
        <taxon>Ahrensiaceae</taxon>
        <taxon>Roseitalea</taxon>
    </lineage>
</organism>
<dbReference type="KEGG" id="rpod:E0E05_16120"/>
<dbReference type="Pfam" id="PF00392">
    <property type="entry name" value="GntR"/>
    <property type="match status" value="1"/>
</dbReference>
<keyword evidence="6" id="KW-1185">Reference proteome</keyword>
<dbReference type="SUPFAM" id="SSF46785">
    <property type="entry name" value="Winged helix' DNA-binding domain"/>
    <property type="match status" value="1"/>
</dbReference>
<evidence type="ECO:0000313" key="5">
    <source>
        <dbReference type="EMBL" id="QBK32459.1"/>
    </source>
</evidence>
<dbReference type="PRINTS" id="PR00035">
    <property type="entry name" value="HTHGNTR"/>
</dbReference>
<name>A0A4P6V7C1_9HYPH</name>
<dbReference type="InterPro" id="IPR036388">
    <property type="entry name" value="WH-like_DNA-bd_sf"/>
</dbReference>
<keyword evidence="1" id="KW-0805">Transcription regulation</keyword>
<dbReference type="CDD" id="cd07377">
    <property type="entry name" value="WHTH_GntR"/>
    <property type="match status" value="1"/>
</dbReference>
<dbReference type="InterPro" id="IPR011711">
    <property type="entry name" value="GntR_C"/>
</dbReference>
<dbReference type="InterPro" id="IPR008920">
    <property type="entry name" value="TF_FadR/GntR_C"/>
</dbReference>
<dbReference type="PROSITE" id="PS50949">
    <property type="entry name" value="HTH_GNTR"/>
    <property type="match status" value="1"/>
</dbReference>
<proteinExistence type="predicted"/>